<name>A0A2R6NUY7_9APHY</name>
<gene>
    <name evidence="2" type="ORF">PHLCEN_2v7997</name>
</gene>
<evidence type="ECO:0000313" key="2">
    <source>
        <dbReference type="EMBL" id="PSR77236.1"/>
    </source>
</evidence>
<dbReference type="AlphaFoldDB" id="A0A2R6NUY7"/>
<accession>A0A2R6NUY7</accession>
<sequence>MLSSQWVKNNPEVPVQVKRGGPAGFNKAKYSTNEYYSSSSSDGENTLNKKKEAVQEQGDQ</sequence>
<organism evidence="2 3">
    <name type="scientific">Hermanssonia centrifuga</name>
    <dbReference type="NCBI Taxonomy" id="98765"/>
    <lineage>
        <taxon>Eukaryota</taxon>
        <taxon>Fungi</taxon>
        <taxon>Dikarya</taxon>
        <taxon>Basidiomycota</taxon>
        <taxon>Agaricomycotina</taxon>
        <taxon>Agaricomycetes</taxon>
        <taxon>Polyporales</taxon>
        <taxon>Meruliaceae</taxon>
        <taxon>Hermanssonia</taxon>
    </lineage>
</organism>
<dbReference type="EMBL" id="MLYV02000805">
    <property type="protein sequence ID" value="PSR77236.1"/>
    <property type="molecule type" value="Genomic_DNA"/>
</dbReference>
<evidence type="ECO:0000256" key="1">
    <source>
        <dbReference type="SAM" id="MobiDB-lite"/>
    </source>
</evidence>
<comment type="caution">
    <text evidence="2">The sequence shown here is derived from an EMBL/GenBank/DDBJ whole genome shotgun (WGS) entry which is preliminary data.</text>
</comment>
<protein>
    <submittedName>
        <fullName evidence="2">Uncharacterized protein</fullName>
    </submittedName>
</protein>
<feature type="region of interest" description="Disordered" evidence="1">
    <location>
        <begin position="1"/>
        <end position="60"/>
    </location>
</feature>
<proteinExistence type="predicted"/>
<reference evidence="2 3" key="1">
    <citation type="submission" date="2018-02" db="EMBL/GenBank/DDBJ databases">
        <title>Genome sequence of the basidiomycete white-rot fungus Phlebia centrifuga.</title>
        <authorList>
            <person name="Granchi Z."/>
            <person name="Peng M."/>
            <person name="de Vries R.P."/>
            <person name="Hilden K."/>
            <person name="Makela M.R."/>
            <person name="Grigoriev I."/>
            <person name="Riley R."/>
        </authorList>
    </citation>
    <scope>NUCLEOTIDE SEQUENCE [LARGE SCALE GENOMIC DNA]</scope>
    <source>
        <strain evidence="2 3">FBCC195</strain>
    </source>
</reference>
<keyword evidence="3" id="KW-1185">Reference proteome</keyword>
<dbReference type="Proteomes" id="UP000186601">
    <property type="component" value="Unassembled WGS sequence"/>
</dbReference>
<evidence type="ECO:0000313" key="3">
    <source>
        <dbReference type="Proteomes" id="UP000186601"/>
    </source>
</evidence>